<dbReference type="HOGENOM" id="CLU_2398833_0_0_6"/>
<organism evidence="1 4">
    <name type="scientific">Vibrio tubiashii ATCC 19109</name>
    <dbReference type="NCBI Taxonomy" id="1051646"/>
    <lineage>
        <taxon>Bacteria</taxon>
        <taxon>Pseudomonadati</taxon>
        <taxon>Pseudomonadota</taxon>
        <taxon>Gammaproteobacteria</taxon>
        <taxon>Vibrionales</taxon>
        <taxon>Vibrionaceae</taxon>
        <taxon>Vibrio</taxon>
        <taxon>Vibrio oreintalis group</taxon>
    </lineage>
</organism>
<dbReference type="Proteomes" id="UP000003836">
    <property type="component" value="Unassembled WGS sequence"/>
</dbReference>
<reference evidence="2 3" key="2">
    <citation type="journal article" date="2012" name="Int. J. Syst. Evol. Microbiol.">
        <title>Vibrio caribbeanicus sp. nov., isolated from the marine sponge Scleritoderma cyanea.</title>
        <authorList>
            <person name="Hoffmann M."/>
            <person name="Monday S.R."/>
            <person name="Allard M.W."/>
            <person name="Strain E.A."/>
            <person name="Whittaker P."/>
            <person name="Naum M."/>
            <person name="McCarthy P.J."/>
            <person name="Lopez J.V."/>
            <person name="Fischer M."/>
            <person name="Brown E.W."/>
        </authorList>
    </citation>
    <scope>NUCLEOTIDE SEQUENCE [LARGE SCALE GENOMIC DNA]</scope>
    <source>
        <strain evidence="2 3">ATCC 19109</strain>
    </source>
</reference>
<reference evidence="2" key="1">
    <citation type="submission" date="2011-08" db="EMBL/GenBank/DDBJ databases">
        <authorList>
            <person name="Hoffman M."/>
            <person name="Strain E.A."/>
            <person name="Brown E."/>
            <person name="Allard M.W."/>
        </authorList>
    </citation>
    <scope>NUCLEOTIDE SEQUENCE</scope>
    <source>
        <strain evidence="2">ATCC 19109</strain>
    </source>
</reference>
<evidence type="ECO:0000313" key="4">
    <source>
        <dbReference type="Proteomes" id="UP000030071"/>
    </source>
</evidence>
<reference evidence="1 4" key="3">
    <citation type="submission" date="2014-08" db="EMBL/GenBank/DDBJ databases">
        <title>First Complete Genome Sequence of the Shellfish Pathogen Vibrio tubiashii.</title>
        <authorList>
            <person name="Richards G.P."/>
            <person name="Needleman D.S."/>
            <person name="Watson M.A."/>
            <person name="Bono J.L."/>
        </authorList>
    </citation>
    <scope>NUCLEOTIDE SEQUENCE [LARGE SCALE GENOMIC DNA]</scope>
    <source>
        <strain evidence="1 4">ATCC 19109</strain>
        <plasmid evidence="1">p48</plasmid>
        <plasmid evidence="4">Plasmid p48</plasmid>
    </source>
</reference>
<keyword evidence="3" id="KW-1185">Reference proteome</keyword>
<gene>
    <name evidence="1" type="ORF">IX91_26070</name>
    <name evidence="2" type="ORF">VITU9109_02742</name>
</gene>
<name>F9T6Q1_9VIBR</name>
<accession>F9T6Q1</accession>
<evidence type="ECO:0000313" key="3">
    <source>
        <dbReference type="Proteomes" id="UP000003836"/>
    </source>
</evidence>
<keyword evidence="1" id="KW-0614">Plasmid</keyword>
<proteinExistence type="predicted"/>
<dbReference type="EMBL" id="AFWI01000154">
    <property type="protein sequence ID" value="EGU54456.1"/>
    <property type="molecule type" value="Genomic_DNA"/>
</dbReference>
<dbReference type="AlphaFoldDB" id="F9T6Q1"/>
<geneLocation type="plasmid" evidence="1 4">
    <name>p48</name>
</geneLocation>
<dbReference type="EMBL" id="CP009359">
    <property type="protein sequence ID" value="AIW17527.1"/>
    <property type="molecule type" value="Genomic_DNA"/>
</dbReference>
<evidence type="ECO:0000313" key="1">
    <source>
        <dbReference type="EMBL" id="AIW17527.1"/>
    </source>
</evidence>
<protein>
    <submittedName>
        <fullName evidence="1">Uncharacterized protein</fullName>
    </submittedName>
</protein>
<dbReference type="Proteomes" id="UP000030071">
    <property type="component" value="Plasmid p48"/>
</dbReference>
<dbReference type="eggNOG" id="ENOG50322PB">
    <property type="taxonomic scope" value="Bacteria"/>
</dbReference>
<dbReference type="PATRIC" id="fig|1051646.9.peg.5085"/>
<evidence type="ECO:0000313" key="2">
    <source>
        <dbReference type="EMBL" id="EGU54456.1"/>
    </source>
</evidence>
<sequence>MVKNGQKVQVCIDGEPTKSAVVLERIERDYGVVYEVQLEGSNETMIVNESQLQSNLKAVFVESDVSQLKDAPIGESIAANASFKVMLKQDSES</sequence>
<dbReference type="KEGG" id="vtu:IX91_26070"/>